<evidence type="ECO:0000256" key="5">
    <source>
        <dbReference type="ARBA" id="ARBA00022884"/>
    </source>
</evidence>
<feature type="binding site" evidence="8">
    <location>
        <position position="73"/>
    </location>
    <ligand>
        <name>S-adenosyl-L-methionine</name>
        <dbReference type="ChEBI" id="CHEBI:59789"/>
    </ligand>
</feature>
<dbReference type="InterPro" id="IPR020598">
    <property type="entry name" value="rRNA_Ade_methylase_Trfase_N"/>
</dbReference>
<keyword evidence="2 8" id="KW-0489">Methyltransferase</keyword>
<dbReference type="InterPro" id="IPR023165">
    <property type="entry name" value="rRNA_Ade_diMease-like_C"/>
</dbReference>
<dbReference type="Proteomes" id="UP000267017">
    <property type="component" value="Unassembled WGS sequence"/>
</dbReference>
<dbReference type="InterPro" id="IPR020596">
    <property type="entry name" value="rRNA_Ade_Mease_Trfase_CS"/>
</dbReference>
<evidence type="ECO:0000256" key="8">
    <source>
        <dbReference type="PROSITE-ProRule" id="PRU01026"/>
    </source>
</evidence>
<dbReference type="InterPro" id="IPR001737">
    <property type="entry name" value="KsgA/Erm"/>
</dbReference>
<keyword evidence="4 8" id="KW-0949">S-adenosyl-L-methionine</keyword>
<name>A0A3P3U5A8_9BACL</name>
<feature type="binding site" evidence="8">
    <location>
        <position position="114"/>
    </location>
    <ligand>
        <name>S-adenosyl-L-methionine</name>
        <dbReference type="ChEBI" id="CHEBI:59789"/>
    </ligand>
</feature>
<keyword evidence="5 8" id="KW-0694">RNA-binding</keyword>
<dbReference type="PROSITE" id="PS01131">
    <property type="entry name" value="RRNA_A_DIMETH"/>
    <property type="match status" value="1"/>
</dbReference>
<feature type="region of interest" description="Disordered" evidence="9">
    <location>
        <begin position="1"/>
        <end position="24"/>
    </location>
</feature>
<evidence type="ECO:0000256" key="2">
    <source>
        <dbReference type="ARBA" id="ARBA00022603"/>
    </source>
</evidence>
<evidence type="ECO:0000256" key="7">
    <source>
        <dbReference type="ARBA" id="ARBA00030809"/>
    </source>
</evidence>
<comment type="similarity">
    <text evidence="8">Belongs to the class I-like SAM-binding methyltransferase superfamily. rRNA adenine N(6)-methyltransferase family.</text>
</comment>
<evidence type="ECO:0000256" key="6">
    <source>
        <dbReference type="ARBA" id="ARBA00029941"/>
    </source>
</evidence>
<feature type="domain" description="Ribosomal RNA adenine methylase transferase N-terminal" evidence="10">
    <location>
        <begin position="32"/>
        <end position="197"/>
    </location>
</feature>
<dbReference type="Gene3D" id="1.10.8.100">
    <property type="entry name" value="Ribosomal RNA adenine dimethylase-like, domain 2"/>
    <property type="match status" value="1"/>
</dbReference>
<protein>
    <recommendedName>
        <fullName evidence="1">rRNA adenine N-6-methyltransferase</fullName>
    </recommendedName>
    <alternativeName>
        <fullName evidence="7">Erythromycin resistance protein</fullName>
    </alternativeName>
    <alternativeName>
        <fullName evidence="6">Macrolide-lincosamide-streptogramin B resistance protein</fullName>
    </alternativeName>
</protein>
<dbReference type="InterPro" id="IPR029063">
    <property type="entry name" value="SAM-dependent_MTases_sf"/>
</dbReference>
<keyword evidence="12" id="KW-1185">Reference proteome</keyword>
<feature type="binding site" evidence="8">
    <location>
        <position position="25"/>
    </location>
    <ligand>
        <name>S-adenosyl-L-methionine</name>
        <dbReference type="ChEBI" id="CHEBI:59789"/>
    </ligand>
</feature>
<dbReference type="PANTHER" id="PTHR11727">
    <property type="entry name" value="DIMETHYLADENOSINE TRANSFERASE"/>
    <property type="match status" value="1"/>
</dbReference>
<reference evidence="11 12" key="1">
    <citation type="submission" date="2018-11" db="EMBL/GenBank/DDBJ databases">
        <title>Genome sequencing of Paenibacillus sp. KCOM 3021 (= ChDC PVNT-B20).</title>
        <authorList>
            <person name="Kook J.-K."/>
            <person name="Park S.-N."/>
            <person name="Lim Y.K."/>
        </authorList>
    </citation>
    <scope>NUCLEOTIDE SEQUENCE [LARGE SCALE GENOMIC DNA]</scope>
    <source>
        <strain evidence="11 12">KCOM 3021</strain>
    </source>
</reference>
<dbReference type="PROSITE" id="PS51689">
    <property type="entry name" value="SAM_RNA_A_N6_MT"/>
    <property type="match status" value="1"/>
</dbReference>
<dbReference type="PANTHER" id="PTHR11727:SF7">
    <property type="entry name" value="DIMETHYLADENOSINE TRANSFERASE-RELATED"/>
    <property type="match status" value="1"/>
</dbReference>
<comment type="caution">
    <text evidence="11">The sequence shown here is derived from an EMBL/GenBank/DDBJ whole genome shotgun (WGS) entry which is preliminary data.</text>
</comment>
<dbReference type="EMBL" id="RRCN01000001">
    <property type="protein sequence ID" value="RRJ64778.1"/>
    <property type="molecule type" value="Genomic_DNA"/>
</dbReference>
<feature type="binding site" evidence="8">
    <location>
        <position position="27"/>
    </location>
    <ligand>
        <name>S-adenosyl-L-methionine</name>
        <dbReference type="ChEBI" id="CHEBI:59789"/>
    </ligand>
</feature>
<evidence type="ECO:0000256" key="1">
    <source>
        <dbReference type="ARBA" id="ARBA00016505"/>
    </source>
</evidence>
<feature type="binding site" evidence="8">
    <location>
        <position position="52"/>
    </location>
    <ligand>
        <name>S-adenosyl-L-methionine</name>
        <dbReference type="ChEBI" id="CHEBI:59789"/>
    </ligand>
</feature>
<dbReference type="GO" id="GO:0000179">
    <property type="term" value="F:rRNA (adenine-N6,N6-)-dimethyltransferase activity"/>
    <property type="evidence" value="ECO:0007669"/>
    <property type="project" value="UniProtKB-UniRule"/>
</dbReference>
<organism evidence="11 12">
    <name type="scientific">Paenibacillus oralis</name>
    <dbReference type="NCBI Taxonomy" id="2490856"/>
    <lineage>
        <taxon>Bacteria</taxon>
        <taxon>Bacillati</taxon>
        <taxon>Bacillota</taxon>
        <taxon>Bacilli</taxon>
        <taxon>Bacillales</taxon>
        <taxon>Paenibacillaceae</taxon>
        <taxon>Paenibacillus</taxon>
    </lineage>
</organism>
<evidence type="ECO:0000313" key="12">
    <source>
        <dbReference type="Proteomes" id="UP000267017"/>
    </source>
</evidence>
<feature type="compositionally biased region" description="Basic residues" evidence="9">
    <location>
        <begin position="1"/>
        <end position="13"/>
    </location>
</feature>
<dbReference type="OrthoDB" id="9786598at2"/>
<evidence type="ECO:0000256" key="9">
    <source>
        <dbReference type="SAM" id="MobiDB-lite"/>
    </source>
</evidence>
<dbReference type="NCBIfam" id="NF000499">
    <property type="entry name" value="Erm23S_rRNA_broad"/>
    <property type="match status" value="1"/>
</dbReference>
<feature type="binding site" evidence="8">
    <location>
        <position position="98"/>
    </location>
    <ligand>
        <name>S-adenosyl-L-methionine</name>
        <dbReference type="ChEBI" id="CHEBI:59789"/>
    </ligand>
</feature>
<proteinExistence type="inferred from homology"/>
<sequence>MSRKNKKPNQTRLKRGEPPNDLGQHLLHNRKLIREIVAMAGISEGDTVLELGAGQGALTAELCQKAQKVVAVEYDPAFVEILQRKIGHHANIKVIHQDILNIRFPKEAFLVVSNIPYSITTPILKKLLSQPATPLQRAVLVMEKGAARRFTGRQVKDPYVLAWKMWFDFKFIQIISRDNFAPPPSVDSALVRIDRKREPLVPYHERSVFLGLAEAALKSPYASFDAVLSAFFTKPQLTVLRRTLGIDGTRTAVGTLTEAQWATVHHALIRYVPRHRWPKPRK</sequence>
<dbReference type="Gene3D" id="3.40.50.150">
    <property type="entry name" value="Vaccinia Virus protein VP39"/>
    <property type="match status" value="1"/>
</dbReference>
<evidence type="ECO:0000256" key="4">
    <source>
        <dbReference type="ARBA" id="ARBA00022691"/>
    </source>
</evidence>
<gene>
    <name evidence="11" type="primary">erm</name>
    <name evidence="11" type="ORF">EHV15_18995</name>
</gene>
<accession>A0A3P3U5A8</accession>
<keyword evidence="3 8" id="KW-0808">Transferase</keyword>
<dbReference type="RefSeq" id="WP_128632580.1">
    <property type="nucleotide sequence ID" value="NZ_RRCN01000001.1"/>
</dbReference>
<evidence type="ECO:0000259" key="10">
    <source>
        <dbReference type="SMART" id="SM00650"/>
    </source>
</evidence>
<dbReference type="GO" id="GO:0003723">
    <property type="term" value="F:RNA binding"/>
    <property type="evidence" value="ECO:0007669"/>
    <property type="project" value="UniProtKB-UniRule"/>
</dbReference>
<evidence type="ECO:0000313" key="11">
    <source>
        <dbReference type="EMBL" id="RRJ64778.1"/>
    </source>
</evidence>
<dbReference type="SUPFAM" id="SSF53335">
    <property type="entry name" value="S-adenosyl-L-methionine-dependent methyltransferases"/>
    <property type="match status" value="1"/>
</dbReference>
<dbReference type="CDD" id="cd02440">
    <property type="entry name" value="AdoMet_MTases"/>
    <property type="match status" value="1"/>
</dbReference>
<dbReference type="Pfam" id="PF00398">
    <property type="entry name" value="RrnaAD"/>
    <property type="match status" value="1"/>
</dbReference>
<dbReference type="AlphaFoldDB" id="A0A3P3U5A8"/>
<dbReference type="SMART" id="SM00650">
    <property type="entry name" value="rADc"/>
    <property type="match status" value="1"/>
</dbReference>
<evidence type="ECO:0000256" key="3">
    <source>
        <dbReference type="ARBA" id="ARBA00022679"/>
    </source>
</evidence>